<dbReference type="PANTHER" id="PTHR40765">
    <property type="entry name" value="ESX-2 SECRETION SYSTEM ATPASE ECCB2"/>
    <property type="match status" value="1"/>
</dbReference>
<evidence type="ECO:0000256" key="10">
    <source>
        <dbReference type="SAM" id="Phobius"/>
    </source>
</evidence>
<evidence type="ECO:0000256" key="6">
    <source>
        <dbReference type="ARBA" id="ARBA00022801"/>
    </source>
</evidence>
<evidence type="ECO:0000256" key="3">
    <source>
        <dbReference type="ARBA" id="ARBA00022475"/>
    </source>
</evidence>
<dbReference type="InterPro" id="IPR007795">
    <property type="entry name" value="T7SS_EccB"/>
</dbReference>
<dbReference type="GO" id="GO:0005886">
    <property type="term" value="C:plasma membrane"/>
    <property type="evidence" value="ECO:0007669"/>
    <property type="project" value="UniProtKB-SubCell"/>
</dbReference>
<keyword evidence="8 10" id="KW-1133">Transmembrane helix</keyword>
<dbReference type="InterPro" id="IPR042485">
    <property type="entry name" value="T7SS_EccB_R3"/>
</dbReference>
<keyword evidence="9 10" id="KW-0472">Membrane</keyword>
<dbReference type="Pfam" id="PF05108">
    <property type="entry name" value="T7SS_ESX1_EccB"/>
    <property type="match status" value="1"/>
</dbReference>
<dbReference type="RefSeq" id="WP_204013288.1">
    <property type="nucleotide sequence ID" value="NZ_BOPG01000118.1"/>
</dbReference>
<comment type="caution">
    <text evidence="11">The sequence shown here is derived from an EMBL/GenBank/DDBJ whole genome shotgun (WGS) entry which is preliminary data.</text>
</comment>
<evidence type="ECO:0000256" key="9">
    <source>
        <dbReference type="ARBA" id="ARBA00023136"/>
    </source>
</evidence>
<dbReference type="Gene3D" id="2.40.50.910">
    <property type="entry name" value="Type VII secretion system EccB, repeat 3 domain"/>
    <property type="match status" value="1"/>
</dbReference>
<dbReference type="InterPro" id="IPR044857">
    <property type="entry name" value="T7SS_EccB_R1"/>
</dbReference>
<evidence type="ECO:0000256" key="2">
    <source>
        <dbReference type="ARBA" id="ARBA00008149"/>
    </source>
</evidence>
<dbReference type="AlphaFoldDB" id="A0A8J3ZHW1"/>
<dbReference type="Gene3D" id="3.30.2390.20">
    <property type="entry name" value="Type VII secretion system EccB, repeat 1 domain"/>
    <property type="match status" value="1"/>
</dbReference>
<evidence type="ECO:0000256" key="1">
    <source>
        <dbReference type="ARBA" id="ARBA00004162"/>
    </source>
</evidence>
<gene>
    <name evidence="11" type="ORF">Vau01_120200</name>
</gene>
<reference evidence="11" key="1">
    <citation type="submission" date="2021-01" db="EMBL/GenBank/DDBJ databases">
        <title>Whole genome shotgun sequence of Virgisporangium aurantiacum NBRC 16421.</title>
        <authorList>
            <person name="Komaki H."/>
            <person name="Tamura T."/>
        </authorList>
    </citation>
    <scope>NUCLEOTIDE SEQUENCE</scope>
    <source>
        <strain evidence="11">NBRC 16421</strain>
    </source>
</reference>
<evidence type="ECO:0000256" key="8">
    <source>
        <dbReference type="ARBA" id="ARBA00022989"/>
    </source>
</evidence>
<dbReference type="EMBL" id="BOPG01000118">
    <property type="protein sequence ID" value="GIJ64504.1"/>
    <property type="molecule type" value="Genomic_DNA"/>
</dbReference>
<keyword evidence="7" id="KW-0067">ATP-binding</keyword>
<evidence type="ECO:0000256" key="4">
    <source>
        <dbReference type="ARBA" id="ARBA00022692"/>
    </source>
</evidence>
<dbReference type="GO" id="GO:0016787">
    <property type="term" value="F:hydrolase activity"/>
    <property type="evidence" value="ECO:0007669"/>
    <property type="project" value="UniProtKB-KW"/>
</dbReference>
<comment type="similarity">
    <text evidence="2">Belongs to the EccB family.</text>
</comment>
<evidence type="ECO:0000256" key="7">
    <source>
        <dbReference type="ARBA" id="ARBA00022840"/>
    </source>
</evidence>
<evidence type="ECO:0000313" key="12">
    <source>
        <dbReference type="Proteomes" id="UP000612585"/>
    </source>
</evidence>
<protein>
    <submittedName>
        <fullName evidence="11">Type VII secretion protein EccB</fullName>
    </submittedName>
</protein>
<evidence type="ECO:0000313" key="11">
    <source>
        <dbReference type="EMBL" id="GIJ64504.1"/>
    </source>
</evidence>
<dbReference type="GO" id="GO:0005524">
    <property type="term" value="F:ATP binding"/>
    <property type="evidence" value="ECO:0007669"/>
    <property type="project" value="UniProtKB-KW"/>
</dbReference>
<feature type="transmembrane region" description="Helical" evidence="10">
    <location>
        <begin position="41"/>
        <end position="61"/>
    </location>
</feature>
<organism evidence="11 12">
    <name type="scientific">Virgisporangium aurantiacum</name>
    <dbReference type="NCBI Taxonomy" id="175570"/>
    <lineage>
        <taxon>Bacteria</taxon>
        <taxon>Bacillati</taxon>
        <taxon>Actinomycetota</taxon>
        <taxon>Actinomycetes</taxon>
        <taxon>Micromonosporales</taxon>
        <taxon>Micromonosporaceae</taxon>
        <taxon>Virgisporangium</taxon>
    </lineage>
</organism>
<keyword evidence="5" id="KW-0547">Nucleotide-binding</keyword>
<proteinExistence type="inferred from homology"/>
<keyword evidence="6" id="KW-0378">Hydrolase</keyword>
<dbReference type="Proteomes" id="UP000612585">
    <property type="component" value="Unassembled WGS sequence"/>
</dbReference>
<dbReference type="GO" id="GO:0005576">
    <property type="term" value="C:extracellular region"/>
    <property type="evidence" value="ECO:0007669"/>
    <property type="project" value="TreeGrafter"/>
</dbReference>
<sequence>MPSRRDQLFSYQFMVQRVVSAFVYRDAEAAKVPFPRALSTLFVGSMIAVLALAAVGVFGVLSPGGKNSWRNDRVLIVEKETGARYVYLNKRLHPVVNYVSARLIIKAAKPGVVRVSQSSLRGTARGEPLGIPGVPDTLPDRGHLLKSRWTLCTRPAPTETGQMVPAAALYVGLSGTSGTPPGDRALLVKQNQDEVVYLIWRNRRFPVNSPQLVLRALGLGQAPVVPVASAWINAVPLGAALGPIAIDGRGQASALSGVRIGQVLVAKSQSGVEQYYVALADGIADITVAQVDILLNDPATDAAYPGEQKRRIERTDLASARRSARVILPAIGETAPPPRTPELVPVAGTSPLCAAFGGAAAPPAITVDAGLPAPGSGIRAAARGQNVTADEIVLPAGDGVLVEAMVTGEASSGTLAVVTDLGVRYPLASREVAGYLGYSEGNAVKMPAALVAMLREGPSLDPERAVLPVGAS</sequence>
<keyword evidence="3" id="KW-1003">Cell membrane</keyword>
<dbReference type="PANTHER" id="PTHR40765:SF2">
    <property type="entry name" value="ESX-2 SECRETION SYSTEM ATPASE ECCB2"/>
    <property type="match status" value="1"/>
</dbReference>
<accession>A0A8J3ZHW1</accession>
<dbReference type="NCBIfam" id="TIGR03919">
    <property type="entry name" value="T7SS_EccB"/>
    <property type="match status" value="1"/>
</dbReference>
<keyword evidence="12" id="KW-1185">Reference proteome</keyword>
<name>A0A8J3ZHW1_9ACTN</name>
<keyword evidence="4 10" id="KW-0812">Transmembrane</keyword>
<evidence type="ECO:0000256" key="5">
    <source>
        <dbReference type="ARBA" id="ARBA00022741"/>
    </source>
</evidence>
<comment type="subcellular location">
    <subcellularLocation>
        <location evidence="1">Cell membrane</location>
        <topology evidence="1">Single-pass membrane protein</topology>
    </subcellularLocation>
</comment>